<reference evidence="2" key="1">
    <citation type="journal article" date="2019" name="Int. J. Syst. Evol. Microbiol.">
        <title>The Global Catalogue of Microorganisms (GCM) 10K type strain sequencing project: providing services to taxonomists for standard genome sequencing and annotation.</title>
        <authorList>
            <consortium name="The Broad Institute Genomics Platform"/>
            <consortium name="The Broad Institute Genome Sequencing Center for Infectious Disease"/>
            <person name="Wu L."/>
            <person name="Ma J."/>
        </authorList>
    </citation>
    <scope>NUCLEOTIDE SEQUENCE [LARGE SCALE GENOMIC DNA]</scope>
    <source>
        <strain evidence="2">CCUG 62974</strain>
    </source>
</reference>
<dbReference type="SUPFAM" id="SSF111283">
    <property type="entry name" value="Putative modulator of DNA gyrase, PmbA/TldD"/>
    <property type="match status" value="1"/>
</dbReference>
<keyword evidence="2" id="KW-1185">Reference proteome</keyword>
<feature type="non-terminal residue" evidence="1">
    <location>
        <position position="74"/>
    </location>
</feature>
<proteinExistence type="predicted"/>
<organism evidence="1 2">
    <name type="scientific">Streptosporangium algeriense</name>
    <dbReference type="NCBI Taxonomy" id="1682748"/>
    <lineage>
        <taxon>Bacteria</taxon>
        <taxon>Bacillati</taxon>
        <taxon>Actinomycetota</taxon>
        <taxon>Actinomycetes</taxon>
        <taxon>Streptosporangiales</taxon>
        <taxon>Streptosporangiaceae</taxon>
        <taxon>Streptosporangium</taxon>
    </lineage>
</organism>
<dbReference type="Proteomes" id="UP001597024">
    <property type="component" value="Unassembled WGS sequence"/>
</dbReference>
<name>A0ABW3DS97_9ACTN</name>
<accession>A0ABW3DS97</accession>
<dbReference type="PANTHER" id="PTHR43666">
    <property type="entry name" value="TLDD PROTEIN"/>
    <property type="match status" value="1"/>
</dbReference>
<dbReference type="PANTHER" id="PTHR43666:SF1">
    <property type="entry name" value="CONSERVED PROTEIN"/>
    <property type="match status" value="1"/>
</dbReference>
<comment type="caution">
    <text evidence="1">The sequence shown here is derived from an EMBL/GenBank/DDBJ whole genome shotgun (WGS) entry which is preliminary data.</text>
</comment>
<dbReference type="EMBL" id="JBHTHX010000467">
    <property type="protein sequence ID" value="MFD0885917.1"/>
    <property type="molecule type" value="Genomic_DNA"/>
</dbReference>
<sequence>MSPQEIIERALELSTADETVVIVDETSGANLRFAGNTLTTNGVTRSSQLTVISVAGRGVGVVSRAAARPEQLAD</sequence>
<protein>
    <submittedName>
        <fullName evidence="1">TldD/PmbA family protein</fullName>
    </submittedName>
</protein>
<gene>
    <name evidence="1" type="ORF">ACFQ08_15315</name>
</gene>
<evidence type="ECO:0000313" key="1">
    <source>
        <dbReference type="EMBL" id="MFD0885917.1"/>
    </source>
</evidence>
<dbReference type="InterPro" id="IPR036059">
    <property type="entry name" value="TldD/PmbA_sf"/>
</dbReference>
<evidence type="ECO:0000313" key="2">
    <source>
        <dbReference type="Proteomes" id="UP001597024"/>
    </source>
</evidence>